<dbReference type="InterPro" id="IPR028979">
    <property type="entry name" value="Ser_kin/Pase_Hpr-like_N_sf"/>
</dbReference>
<gene>
    <name evidence="2" type="ORF">AMJ39_03540</name>
</gene>
<evidence type="ECO:0000313" key="2">
    <source>
        <dbReference type="EMBL" id="KPJ53726.1"/>
    </source>
</evidence>
<dbReference type="STRING" id="1703770.AMJ39_03540"/>
<proteinExistence type="predicted"/>
<dbReference type="Pfam" id="PF07085">
    <property type="entry name" value="DRTGG"/>
    <property type="match status" value="1"/>
</dbReference>
<reference evidence="2 3" key="1">
    <citation type="journal article" date="2015" name="Microbiome">
        <title>Genomic resolution of linkages in carbon, nitrogen, and sulfur cycling among widespread estuary sediment bacteria.</title>
        <authorList>
            <person name="Baker B.J."/>
            <person name="Lazar C.S."/>
            <person name="Teske A.P."/>
            <person name="Dick G.J."/>
        </authorList>
    </citation>
    <scope>NUCLEOTIDE SEQUENCE [LARGE SCALE GENOMIC DNA]</scope>
    <source>
        <strain evidence="2">DG_24</strain>
    </source>
</reference>
<dbReference type="Gene3D" id="3.40.1390.20">
    <property type="entry name" value="HprK N-terminal domain-like"/>
    <property type="match status" value="1"/>
</dbReference>
<dbReference type="EMBL" id="LIZS01000014">
    <property type="protein sequence ID" value="KPJ53726.1"/>
    <property type="molecule type" value="Genomic_DNA"/>
</dbReference>
<sequence length="120" mass="13316">MTLEDVRRVLEAEVIVGKDLLHRRVKMGCGSDLMSDVLAFIKPASLLLTGLTNQQTVRTAEMQDIVAICFVRGKKPTDETVKLAQLKNIPLLATRFRMFEACGRLYTEGLPGDYEATESG</sequence>
<evidence type="ECO:0000313" key="3">
    <source>
        <dbReference type="Proteomes" id="UP000052008"/>
    </source>
</evidence>
<name>A0A0S7WU51_UNCT6</name>
<protein>
    <recommendedName>
        <fullName evidence="1">DRTGG domain-containing protein</fullName>
    </recommendedName>
</protein>
<dbReference type="InterPro" id="IPR010766">
    <property type="entry name" value="DRTGG"/>
</dbReference>
<dbReference type="Proteomes" id="UP000052008">
    <property type="component" value="Unassembled WGS sequence"/>
</dbReference>
<organism evidence="2 3">
    <name type="scientific">candidate division TA06 bacterium DG_24</name>
    <dbReference type="NCBI Taxonomy" id="1703770"/>
    <lineage>
        <taxon>Bacteria</taxon>
        <taxon>Bacteria division TA06</taxon>
    </lineage>
</organism>
<dbReference type="SUPFAM" id="SSF75138">
    <property type="entry name" value="HprK N-terminal domain-like"/>
    <property type="match status" value="1"/>
</dbReference>
<comment type="caution">
    <text evidence="2">The sequence shown here is derived from an EMBL/GenBank/DDBJ whole genome shotgun (WGS) entry which is preliminary data.</text>
</comment>
<evidence type="ECO:0000259" key="1">
    <source>
        <dbReference type="Pfam" id="PF07085"/>
    </source>
</evidence>
<feature type="domain" description="DRTGG" evidence="1">
    <location>
        <begin position="5"/>
        <end position="102"/>
    </location>
</feature>
<dbReference type="AlphaFoldDB" id="A0A0S7WU51"/>
<accession>A0A0S7WU51</accession>